<keyword evidence="1" id="KW-0863">Zinc-finger</keyword>
<keyword evidence="3" id="KW-1185">Reference proteome</keyword>
<keyword evidence="1" id="KW-0862">Zinc</keyword>
<dbReference type="EMBL" id="JADAQX010000985">
    <property type="protein sequence ID" value="KAF8819071.1"/>
    <property type="molecule type" value="Genomic_DNA"/>
</dbReference>
<comment type="cofactor">
    <cofactor evidence="1">
        <name>[4Fe-4S] cluster</name>
        <dbReference type="ChEBI" id="CHEBI:49883"/>
    </cofactor>
</comment>
<proteinExistence type="inferred from homology"/>
<dbReference type="EC" id="2.7.7.7" evidence="1"/>
<dbReference type="InterPro" id="IPR036397">
    <property type="entry name" value="RNaseH_sf"/>
</dbReference>
<comment type="similarity">
    <text evidence="1">Belongs to the DNA polymerase type-B family.</text>
</comment>
<dbReference type="Gene3D" id="3.30.420.10">
    <property type="entry name" value="Ribonuclease H-like superfamily/Ribonuclease H"/>
    <property type="match status" value="1"/>
</dbReference>
<keyword evidence="1" id="KW-0539">Nucleus</keyword>
<evidence type="ECO:0000313" key="3">
    <source>
        <dbReference type="Proteomes" id="UP000823046"/>
    </source>
</evidence>
<keyword evidence="1" id="KW-0004">4Fe-4S</keyword>
<comment type="function">
    <text evidence="1">DNA polymerase II participates in chromosomal DNA replication.</text>
</comment>
<protein>
    <recommendedName>
        <fullName evidence="1">DNA polymerase epsilon catalytic subunit</fullName>
        <ecNumber evidence="1">2.7.7.7</ecNumber>
    </recommendedName>
</protein>
<sequence length="206" mass="23915">VNGLNMEQEIGIMKRGEDDYPGHFILNIDCFKWVERDSYLPNGSRGLKAVCKEKLRFNPVEVDPEEMVPMAHSSPQKLAVYSVSDAVATFHLYEKYIHRFILALCYIIPLPPEDVLRQGSGTLCEHLLMAEAFEKNIIFPNKHEPKYMKYWKDPKTQKMHFIFDDSYVGGKVESLKCGIYRDDIAEHFHMDASAFSELIYRVEDMI</sequence>
<gene>
    <name evidence="2" type="ORF">IE077_001743</name>
</gene>
<comment type="catalytic activity">
    <reaction evidence="1">
        <text>DNA(n) + a 2'-deoxyribonucleoside 5'-triphosphate = DNA(n+1) + diphosphate</text>
        <dbReference type="Rhea" id="RHEA:22508"/>
        <dbReference type="Rhea" id="RHEA-COMP:17339"/>
        <dbReference type="Rhea" id="RHEA-COMP:17340"/>
        <dbReference type="ChEBI" id="CHEBI:33019"/>
        <dbReference type="ChEBI" id="CHEBI:61560"/>
        <dbReference type="ChEBI" id="CHEBI:173112"/>
        <dbReference type="EC" id="2.7.7.7"/>
    </reaction>
</comment>
<feature type="non-terminal residue" evidence="2">
    <location>
        <position position="206"/>
    </location>
</feature>
<dbReference type="InterPro" id="IPR029703">
    <property type="entry name" value="POL2"/>
</dbReference>
<comment type="subcellular location">
    <subcellularLocation>
        <location evidence="1">Nucleus</location>
    </subcellularLocation>
</comment>
<name>A0ABQ7J4X5_9APIC</name>
<dbReference type="Proteomes" id="UP000823046">
    <property type="component" value="Unassembled WGS sequence"/>
</dbReference>
<evidence type="ECO:0000313" key="2">
    <source>
        <dbReference type="EMBL" id="KAF8819071.1"/>
    </source>
</evidence>
<keyword evidence="1" id="KW-0235">DNA replication</keyword>
<accession>A0ABQ7J4X5</accession>
<keyword evidence="1" id="KW-0479">Metal-binding</keyword>
<keyword evidence="1" id="KW-0239">DNA-directed DNA polymerase</keyword>
<keyword evidence="1" id="KW-0548">Nucleotidyltransferase</keyword>
<keyword evidence="1" id="KW-0411">Iron-sulfur</keyword>
<keyword evidence="1" id="KW-0808">Transferase</keyword>
<dbReference type="PANTHER" id="PTHR10670:SF0">
    <property type="entry name" value="DNA POLYMERASE EPSILON CATALYTIC SUBUNIT A"/>
    <property type="match status" value="1"/>
</dbReference>
<dbReference type="InterPro" id="IPR012337">
    <property type="entry name" value="RNaseH-like_sf"/>
</dbReference>
<evidence type="ECO:0000256" key="1">
    <source>
        <dbReference type="RuleBase" id="RU365029"/>
    </source>
</evidence>
<feature type="non-terminal residue" evidence="2">
    <location>
        <position position="1"/>
    </location>
</feature>
<keyword evidence="1" id="KW-0408">Iron</keyword>
<comment type="caution">
    <text evidence="2">The sequence shown here is derived from an EMBL/GenBank/DDBJ whole genome shotgun (WGS) entry which is preliminary data.</text>
</comment>
<dbReference type="PANTHER" id="PTHR10670">
    <property type="entry name" value="DNA POLYMERASE EPSILON CATALYTIC SUBUNIT A"/>
    <property type="match status" value="1"/>
</dbReference>
<keyword evidence="1" id="KW-0238">DNA-binding</keyword>
<organism evidence="2 3">
    <name type="scientific">Cardiosporidium cionae</name>
    <dbReference type="NCBI Taxonomy" id="476202"/>
    <lineage>
        <taxon>Eukaryota</taxon>
        <taxon>Sar</taxon>
        <taxon>Alveolata</taxon>
        <taxon>Apicomplexa</taxon>
        <taxon>Aconoidasida</taxon>
        <taxon>Nephromycida</taxon>
        <taxon>Cardiosporidium</taxon>
    </lineage>
</organism>
<dbReference type="SUPFAM" id="SSF53098">
    <property type="entry name" value="Ribonuclease H-like"/>
    <property type="match status" value="1"/>
</dbReference>
<reference evidence="2 3" key="1">
    <citation type="journal article" date="2020" name="bioRxiv">
        <title>Metabolic contributions of an alphaproteobacterial endosymbiont in the apicomplexan Cardiosporidium cionae.</title>
        <authorList>
            <person name="Hunter E.S."/>
            <person name="Paight C.J."/>
            <person name="Lane C.E."/>
        </authorList>
    </citation>
    <scope>NUCLEOTIDE SEQUENCE [LARGE SCALE GENOMIC DNA]</scope>
    <source>
        <strain evidence="2">ESH_2018</strain>
    </source>
</reference>